<dbReference type="GO" id="GO:0004674">
    <property type="term" value="F:protein serine/threonine kinase activity"/>
    <property type="evidence" value="ECO:0007669"/>
    <property type="project" value="UniProtKB-KW"/>
</dbReference>
<evidence type="ECO:0008006" key="15">
    <source>
        <dbReference type="Google" id="ProtNLM"/>
    </source>
</evidence>
<dbReference type="SUPFAM" id="SSF56112">
    <property type="entry name" value="Protein kinase-like (PK-like)"/>
    <property type="match status" value="1"/>
</dbReference>
<reference evidence="13" key="2">
    <citation type="submission" date="2024-10" db="UniProtKB">
        <authorList>
            <consortium name="EnsemblProtists"/>
        </authorList>
    </citation>
    <scope>IDENTIFICATION</scope>
</reference>
<feature type="region of interest" description="Disordered" evidence="10">
    <location>
        <begin position="641"/>
        <end position="663"/>
    </location>
</feature>
<keyword evidence="4" id="KW-0547">Nucleotide-binding</keyword>
<dbReference type="InterPro" id="IPR004166">
    <property type="entry name" value="a-kinase_dom"/>
</dbReference>
<dbReference type="SUPFAM" id="SSF90229">
    <property type="entry name" value="CCCH zinc finger"/>
    <property type="match status" value="1"/>
</dbReference>
<protein>
    <recommendedName>
        <fullName evidence="15">C3H1-type domain-containing protein</fullName>
    </recommendedName>
</protein>
<organism evidence="13 14">
    <name type="scientific">Emiliania huxleyi (strain CCMP1516)</name>
    <dbReference type="NCBI Taxonomy" id="280463"/>
    <lineage>
        <taxon>Eukaryota</taxon>
        <taxon>Haptista</taxon>
        <taxon>Haptophyta</taxon>
        <taxon>Prymnesiophyceae</taxon>
        <taxon>Isochrysidales</taxon>
        <taxon>Noelaerhabdaceae</taxon>
        <taxon>Emiliania</taxon>
    </lineage>
</organism>
<dbReference type="PROSITE" id="PS51158">
    <property type="entry name" value="ALPHA_KINASE"/>
    <property type="match status" value="1"/>
</dbReference>
<evidence type="ECO:0000256" key="1">
    <source>
        <dbReference type="ARBA" id="ARBA00022527"/>
    </source>
</evidence>
<dbReference type="GeneID" id="17254962"/>
<dbReference type="Gene3D" id="4.10.1000.10">
    <property type="entry name" value="Zinc finger, CCCH-type"/>
    <property type="match status" value="1"/>
</dbReference>
<evidence type="ECO:0000256" key="8">
    <source>
        <dbReference type="ARBA" id="ARBA00022840"/>
    </source>
</evidence>
<dbReference type="Gene3D" id="3.20.200.10">
    <property type="entry name" value="MHCK/EF2 kinase"/>
    <property type="match status" value="1"/>
</dbReference>
<evidence type="ECO:0000256" key="3">
    <source>
        <dbReference type="ARBA" id="ARBA00022723"/>
    </source>
</evidence>
<dbReference type="InterPro" id="IPR011009">
    <property type="entry name" value="Kinase-like_dom_sf"/>
</dbReference>
<feature type="domain" description="Alpha-type protein kinase" evidence="12">
    <location>
        <begin position="382"/>
        <end position="698"/>
    </location>
</feature>
<dbReference type="InterPro" id="IPR036855">
    <property type="entry name" value="Znf_CCCH_sf"/>
</dbReference>
<evidence type="ECO:0000313" key="13">
    <source>
        <dbReference type="EnsemblProtists" id="EOD08770"/>
    </source>
</evidence>
<feature type="region of interest" description="Disordered" evidence="10">
    <location>
        <begin position="832"/>
        <end position="852"/>
    </location>
</feature>
<dbReference type="GO" id="GO:0008270">
    <property type="term" value="F:zinc ion binding"/>
    <property type="evidence" value="ECO:0007669"/>
    <property type="project" value="UniProtKB-KW"/>
</dbReference>
<evidence type="ECO:0000313" key="14">
    <source>
        <dbReference type="Proteomes" id="UP000013827"/>
    </source>
</evidence>
<evidence type="ECO:0000259" key="11">
    <source>
        <dbReference type="PROSITE" id="PS50103"/>
    </source>
</evidence>
<name>A0A0D3IBY5_EMIH1</name>
<evidence type="ECO:0000256" key="10">
    <source>
        <dbReference type="SAM" id="MobiDB-lite"/>
    </source>
</evidence>
<dbReference type="PaxDb" id="2903-EOD08770"/>
<dbReference type="Pfam" id="PF00642">
    <property type="entry name" value="zf-CCCH"/>
    <property type="match status" value="1"/>
</dbReference>
<keyword evidence="2" id="KW-0808">Transferase</keyword>
<dbReference type="InterPro" id="IPR051852">
    <property type="entry name" value="Alpha-type_PK"/>
</dbReference>
<dbReference type="PANTHER" id="PTHR45992:SF11">
    <property type="entry name" value="ALPHA-TYPE PROTEIN KINASE DOMAIN-CONTAINING PROTEIN"/>
    <property type="match status" value="1"/>
</dbReference>
<keyword evidence="7 9" id="KW-0862">Zinc</keyword>
<keyword evidence="14" id="KW-1185">Reference proteome</keyword>
<dbReference type="SMART" id="SM00356">
    <property type="entry name" value="ZnF_C3H1"/>
    <property type="match status" value="1"/>
</dbReference>
<dbReference type="EnsemblProtists" id="EOD08770">
    <property type="protein sequence ID" value="EOD08770"/>
    <property type="gene ID" value="EMIHUDRAFT_465484"/>
</dbReference>
<evidence type="ECO:0000256" key="4">
    <source>
        <dbReference type="ARBA" id="ARBA00022741"/>
    </source>
</evidence>
<dbReference type="Pfam" id="PF02816">
    <property type="entry name" value="Alpha_kinase"/>
    <property type="match status" value="2"/>
</dbReference>
<dbReference type="KEGG" id="ehx:EMIHUDRAFT_465484"/>
<dbReference type="RefSeq" id="XP_005761199.1">
    <property type="nucleotide sequence ID" value="XM_005761142.1"/>
</dbReference>
<feature type="region of interest" description="Disordered" evidence="10">
    <location>
        <begin position="556"/>
        <end position="597"/>
    </location>
</feature>
<feature type="domain" description="C3H1-type" evidence="11">
    <location>
        <begin position="801"/>
        <end position="829"/>
    </location>
</feature>
<dbReference type="Proteomes" id="UP000013827">
    <property type="component" value="Unassembled WGS sequence"/>
</dbReference>
<feature type="zinc finger region" description="C3H1-type" evidence="9">
    <location>
        <begin position="801"/>
        <end position="829"/>
    </location>
</feature>
<keyword evidence="8" id="KW-0067">ATP-binding</keyword>
<proteinExistence type="predicted"/>
<keyword evidence="1" id="KW-0723">Serine/threonine-protein kinase</keyword>
<dbReference type="HOGENOM" id="CLU_324780_0_0_1"/>
<dbReference type="PANTHER" id="PTHR45992">
    <property type="entry name" value="EUKARYOTIC ELONGATION FACTOR 2 KINASE-RELATED"/>
    <property type="match status" value="1"/>
</dbReference>
<accession>A0A0D3IBY5</accession>
<evidence type="ECO:0000256" key="5">
    <source>
        <dbReference type="ARBA" id="ARBA00022771"/>
    </source>
</evidence>
<keyword evidence="3 9" id="KW-0479">Metal-binding</keyword>
<keyword evidence="6" id="KW-0418">Kinase</keyword>
<dbReference type="SMART" id="SM00811">
    <property type="entry name" value="Alpha_kinase"/>
    <property type="match status" value="1"/>
</dbReference>
<evidence type="ECO:0000256" key="7">
    <source>
        <dbReference type="ARBA" id="ARBA00022833"/>
    </source>
</evidence>
<evidence type="ECO:0000259" key="12">
    <source>
        <dbReference type="PROSITE" id="PS51158"/>
    </source>
</evidence>
<keyword evidence="5 9" id="KW-0863">Zinc-finger</keyword>
<feature type="compositionally biased region" description="Basic and acidic residues" evidence="10">
    <location>
        <begin position="644"/>
        <end position="663"/>
    </location>
</feature>
<evidence type="ECO:0000256" key="9">
    <source>
        <dbReference type="PROSITE-ProRule" id="PRU00723"/>
    </source>
</evidence>
<feature type="compositionally biased region" description="Acidic residues" evidence="10">
    <location>
        <begin position="558"/>
        <end position="573"/>
    </location>
</feature>
<dbReference type="PROSITE" id="PS50103">
    <property type="entry name" value="ZF_C3H1"/>
    <property type="match status" value="1"/>
</dbReference>
<evidence type="ECO:0000256" key="2">
    <source>
        <dbReference type="ARBA" id="ARBA00022679"/>
    </source>
</evidence>
<dbReference type="InterPro" id="IPR000571">
    <property type="entry name" value="Znf_CCCH"/>
</dbReference>
<dbReference type="AlphaFoldDB" id="A0A0D3IBY5"/>
<dbReference type="GO" id="GO:0005524">
    <property type="term" value="F:ATP binding"/>
    <property type="evidence" value="ECO:0007669"/>
    <property type="project" value="UniProtKB-KW"/>
</dbReference>
<evidence type="ECO:0000256" key="6">
    <source>
        <dbReference type="ARBA" id="ARBA00022777"/>
    </source>
</evidence>
<reference evidence="14" key="1">
    <citation type="journal article" date="2013" name="Nature">
        <title>Pan genome of the phytoplankton Emiliania underpins its global distribution.</title>
        <authorList>
            <person name="Read B.A."/>
            <person name="Kegel J."/>
            <person name="Klute M.J."/>
            <person name="Kuo A."/>
            <person name="Lefebvre S.C."/>
            <person name="Maumus F."/>
            <person name="Mayer C."/>
            <person name="Miller J."/>
            <person name="Monier A."/>
            <person name="Salamov A."/>
            <person name="Young J."/>
            <person name="Aguilar M."/>
            <person name="Claverie J.M."/>
            <person name="Frickenhaus S."/>
            <person name="Gonzalez K."/>
            <person name="Herman E.K."/>
            <person name="Lin Y.C."/>
            <person name="Napier J."/>
            <person name="Ogata H."/>
            <person name="Sarno A.F."/>
            <person name="Shmutz J."/>
            <person name="Schroeder D."/>
            <person name="de Vargas C."/>
            <person name="Verret F."/>
            <person name="von Dassow P."/>
            <person name="Valentin K."/>
            <person name="Van de Peer Y."/>
            <person name="Wheeler G."/>
            <person name="Dacks J.B."/>
            <person name="Delwiche C.F."/>
            <person name="Dyhrman S.T."/>
            <person name="Glockner G."/>
            <person name="John U."/>
            <person name="Richards T."/>
            <person name="Worden A.Z."/>
            <person name="Zhang X."/>
            <person name="Grigoriev I.V."/>
            <person name="Allen A.E."/>
            <person name="Bidle K."/>
            <person name="Borodovsky M."/>
            <person name="Bowler C."/>
            <person name="Brownlee C."/>
            <person name="Cock J.M."/>
            <person name="Elias M."/>
            <person name="Gladyshev V.N."/>
            <person name="Groth M."/>
            <person name="Guda C."/>
            <person name="Hadaegh A."/>
            <person name="Iglesias-Rodriguez M.D."/>
            <person name="Jenkins J."/>
            <person name="Jones B.M."/>
            <person name="Lawson T."/>
            <person name="Leese F."/>
            <person name="Lindquist E."/>
            <person name="Lobanov A."/>
            <person name="Lomsadze A."/>
            <person name="Malik S.B."/>
            <person name="Marsh M.E."/>
            <person name="Mackinder L."/>
            <person name="Mock T."/>
            <person name="Mueller-Roeber B."/>
            <person name="Pagarete A."/>
            <person name="Parker M."/>
            <person name="Probert I."/>
            <person name="Quesneville H."/>
            <person name="Raines C."/>
            <person name="Rensing S.A."/>
            <person name="Riano-Pachon D.M."/>
            <person name="Richier S."/>
            <person name="Rokitta S."/>
            <person name="Shiraiwa Y."/>
            <person name="Soanes D.M."/>
            <person name="van der Giezen M."/>
            <person name="Wahlund T.M."/>
            <person name="Williams B."/>
            <person name="Wilson W."/>
            <person name="Wolfe G."/>
            <person name="Wurch L.L."/>
        </authorList>
    </citation>
    <scope>NUCLEOTIDE SEQUENCE</scope>
</reference>
<sequence>MREADCHSHGRNIPRIEALYDALRCGFVQPQLDAGIPPSELVSVVRMQDSADILLQCAPFADVADLPHLQPASHGNYLPALAKLHSLIQTVEAARAQGSEAGLPVPPTMSTCVLFLSDGRPSDVVLARDRKSETRDPRLVSTAVCSSVRRLWYMLNERERAASTFRFVCVGFGREDFSVLRKMVEDLPKSVGIFREATLDEGSLLDSLATFSETVTSTRLTSTGGGPRVMRAVEKLMHSEDGTLVAFSCYRCEVYHVPATWSANIAKGQLSKKRRGQIQPVPGDRLAAISDGFFGSGGERNVFHMRLATRRSGPRLDEKQMSLFDFAVVRDEAGEKVRIQGLTGAATQELNGLQGTLRARVLETGRFSVEVEVKVKEQGPSFEDRLKGHLKGQAACTERTELTKRKVLALKPENLVVLRSAAKGDTYLDWDWAEEAYVGKENRRVESTVEREVEFHERALLTQASAAALAEEFNRIVAQKKLPHNVPKVSYLSDCLFIQAQLDRVGSTHLKGRFFFVERLLLGKYRKWNTNFGTVSRKTISSQREASTVVQGGLGGIVEEEEQEEEAEEEEEVDNRRRGSDGGWVNEPTADDVPQAFSHWTHTKKMQGGRGEQGGRVMVCDVQGTFDVPTNTFSLSDPVIHSDLSSRRDSHRSSSFGRTDRGEAGIDDFLKTHRRRPRDCHTLAGCNPLCKLLGLPANLRFDPRASAVSASEHSDLLDSSRNTSAYTMHKTDHASQRGRERSFTTRECQAAVKHGAKTPLREGKVAHDHDGLRIVTDATHKIAVTGFQRDDPLASNARPDLLKTQLCSRFQRDGCCAKGANCWFAHGVGELRRRGPPPPQPSPPDAATAVATAAQRESLLAQLKLISPEQMAALPAEQRAQVEALLRAQ</sequence>